<proteinExistence type="predicted"/>
<protein>
    <submittedName>
        <fullName evidence="1">Uncharacterized protein</fullName>
    </submittedName>
</protein>
<name>A0A8A1LL65_AJEC8</name>
<evidence type="ECO:0000313" key="2">
    <source>
        <dbReference type="Proteomes" id="UP000663419"/>
    </source>
</evidence>
<dbReference type="Proteomes" id="UP000663419">
    <property type="component" value="Chromosome 2"/>
</dbReference>
<dbReference type="VEuPathDB" id="FungiDB:I7I53_08450"/>
<dbReference type="EMBL" id="CP069103">
    <property type="protein sequence ID" value="QSS52722.1"/>
    <property type="molecule type" value="Genomic_DNA"/>
</dbReference>
<reference evidence="1" key="1">
    <citation type="submission" date="2021-01" db="EMBL/GenBank/DDBJ databases">
        <title>Chromosome-level genome assembly of a human fungal pathogen reveals clustering of transcriptionally co-regulated genes.</title>
        <authorList>
            <person name="Voorhies M."/>
            <person name="Cohen S."/>
            <person name="Shea T.P."/>
            <person name="Petrus S."/>
            <person name="Munoz J.F."/>
            <person name="Poplawski S."/>
            <person name="Goldman W.E."/>
            <person name="Michael T."/>
            <person name="Cuomo C.A."/>
            <person name="Sil A."/>
            <person name="Beyhan S."/>
        </authorList>
    </citation>
    <scope>NUCLEOTIDE SEQUENCE</scope>
    <source>
        <strain evidence="1">H88</strain>
    </source>
</reference>
<gene>
    <name evidence="1" type="ORF">I7I53_08450</name>
</gene>
<dbReference type="AlphaFoldDB" id="A0A8A1LL65"/>
<evidence type="ECO:0000313" key="1">
    <source>
        <dbReference type="EMBL" id="QSS52722.1"/>
    </source>
</evidence>
<sequence length="69" mass="7628">MPMMGALCGIYRSCVFPCVYSVYHSDSKSASCPASQPAQTKRGTFVFKGTPKKPTSIHRSRVGYWLLLP</sequence>
<organism evidence="1 2">
    <name type="scientific">Ajellomyces capsulatus (strain H88)</name>
    <name type="common">Darling's disease fungus</name>
    <name type="synonym">Histoplasma capsulatum</name>
    <dbReference type="NCBI Taxonomy" id="544711"/>
    <lineage>
        <taxon>Eukaryota</taxon>
        <taxon>Fungi</taxon>
        <taxon>Dikarya</taxon>
        <taxon>Ascomycota</taxon>
        <taxon>Pezizomycotina</taxon>
        <taxon>Eurotiomycetes</taxon>
        <taxon>Eurotiomycetidae</taxon>
        <taxon>Onygenales</taxon>
        <taxon>Ajellomycetaceae</taxon>
        <taxon>Histoplasma</taxon>
    </lineage>
</organism>
<accession>A0A8A1LL65</accession>